<dbReference type="EMBL" id="SMFL01000007">
    <property type="protein sequence ID" value="TDE13205.1"/>
    <property type="molecule type" value="Genomic_DNA"/>
</dbReference>
<organism evidence="1 2">
    <name type="scientific">Dyadobacter psychrotolerans</name>
    <dbReference type="NCBI Taxonomy" id="2541721"/>
    <lineage>
        <taxon>Bacteria</taxon>
        <taxon>Pseudomonadati</taxon>
        <taxon>Bacteroidota</taxon>
        <taxon>Cytophagia</taxon>
        <taxon>Cytophagales</taxon>
        <taxon>Spirosomataceae</taxon>
        <taxon>Dyadobacter</taxon>
    </lineage>
</organism>
<comment type="caution">
    <text evidence="1">The sequence shown here is derived from an EMBL/GenBank/DDBJ whole genome shotgun (WGS) entry which is preliminary data.</text>
</comment>
<dbReference type="OrthoDB" id="1032384at2"/>
<name>A0A4R5DQC3_9BACT</name>
<evidence type="ECO:0000313" key="2">
    <source>
        <dbReference type="Proteomes" id="UP000294850"/>
    </source>
</evidence>
<protein>
    <submittedName>
        <fullName evidence="1">Uncharacterized protein</fullName>
    </submittedName>
</protein>
<dbReference type="Proteomes" id="UP000294850">
    <property type="component" value="Unassembled WGS sequence"/>
</dbReference>
<reference evidence="1 2" key="1">
    <citation type="submission" date="2019-03" db="EMBL/GenBank/DDBJ databases">
        <title>Dyadobacter AR-3-6 sp. nov., isolated from arctic soil.</title>
        <authorList>
            <person name="Chaudhary D.K."/>
        </authorList>
    </citation>
    <scope>NUCLEOTIDE SEQUENCE [LARGE SCALE GENOMIC DNA]</scope>
    <source>
        <strain evidence="1 2">AR-3-6</strain>
    </source>
</reference>
<proteinExistence type="predicted"/>
<dbReference type="RefSeq" id="WP_131959926.1">
    <property type="nucleotide sequence ID" value="NZ_SMFL01000007.1"/>
</dbReference>
<accession>A0A4R5DQC3</accession>
<keyword evidence="2" id="KW-1185">Reference proteome</keyword>
<dbReference type="AlphaFoldDB" id="A0A4R5DQC3"/>
<gene>
    <name evidence="1" type="ORF">E0F88_19320</name>
</gene>
<sequence length="266" mass="30560">MTKKRSAPNKTAAKIRASRPDISDFLFHFTKNSNGLTTLEKIIEDRKLLDFSGKHRICFSEAPLLLLDGMFKIFDAYPDPMYSRYGIAVNKQYMYKMGARPVFYSTEEDYDKLPDELKWIFEELTEESDFSWLREWRLPNNSFDLDPDHCFIVTNTTDELKALAGDWNSEDDIQYWGENEDGRIVGEAFAIVKRDFKGVSFEQIRELNSISGDALQDALNNQHIGEEIGFWSLGGFAHPPLEPISLSRAALENIKRMIGSSFDRSA</sequence>
<evidence type="ECO:0000313" key="1">
    <source>
        <dbReference type="EMBL" id="TDE13205.1"/>
    </source>
</evidence>